<protein>
    <recommendedName>
        <fullName evidence="2">VHS domain-containing protein</fullName>
    </recommendedName>
</protein>
<organism evidence="3 4">
    <name type="scientific">Rhizoclosmatium globosum</name>
    <dbReference type="NCBI Taxonomy" id="329046"/>
    <lineage>
        <taxon>Eukaryota</taxon>
        <taxon>Fungi</taxon>
        <taxon>Fungi incertae sedis</taxon>
        <taxon>Chytridiomycota</taxon>
        <taxon>Chytridiomycota incertae sedis</taxon>
        <taxon>Chytridiomycetes</taxon>
        <taxon>Chytridiales</taxon>
        <taxon>Chytriomycetaceae</taxon>
        <taxon>Rhizoclosmatium</taxon>
    </lineage>
</organism>
<evidence type="ECO:0000256" key="1">
    <source>
        <dbReference type="SAM" id="MobiDB-lite"/>
    </source>
</evidence>
<dbReference type="GO" id="GO:0043130">
    <property type="term" value="F:ubiquitin binding"/>
    <property type="evidence" value="ECO:0007669"/>
    <property type="project" value="InterPro"/>
</dbReference>
<evidence type="ECO:0000313" key="4">
    <source>
        <dbReference type="Proteomes" id="UP000193642"/>
    </source>
</evidence>
<dbReference type="AlphaFoldDB" id="A0A1Y2C2R3"/>
<dbReference type="GO" id="GO:0007015">
    <property type="term" value="P:actin filament organization"/>
    <property type="evidence" value="ECO:0007669"/>
    <property type="project" value="InterPro"/>
</dbReference>
<dbReference type="PROSITE" id="PS50179">
    <property type="entry name" value="VHS"/>
    <property type="match status" value="1"/>
</dbReference>
<dbReference type="SUPFAM" id="SSF89009">
    <property type="entry name" value="GAT-like domain"/>
    <property type="match status" value="1"/>
</dbReference>
<keyword evidence="4" id="KW-1185">Reference proteome</keyword>
<dbReference type="SUPFAM" id="SSF48464">
    <property type="entry name" value="ENTH/VHS domain"/>
    <property type="match status" value="1"/>
</dbReference>
<dbReference type="Proteomes" id="UP000193642">
    <property type="component" value="Unassembled WGS sequence"/>
</dbReference>
<proteinExistence type="predicted"/>
<comment type="caution">
    <text evidence="3">The sequence shown here is derived from an EMBL/GenBank/DDBJ whole genome shotgun (WGS) entry which is preliminary data.</text>
</comment>
<evidence type="ECO:0000259" key="2">
    <source>
        <dbReference type="PROSITE" id="PS50179"/>
    </source>
</evidence>
<feature type="domain" description="VHS" evidence="2">
    <location>
        <begin position="32"/>
        <end position="164"/>
    </location>
</feature>
<reference evidence="3 4" key="1">
    <citation type="submission" date="2016-07" db="EMBL/GenBank/DDBJ databases">
        <title>Pervasive Adenine N6-methylation of Active Genes in Fungi.</title>
        <authorList>
            <consortium name="DOE Joint Genome Institute"/>
            <person name="Mondo S.J."/>
            <person name="Dannebaum R.O."/>
            <person name="Kuo R.C."/>
            <person name="Labutti K."/>
            <person name="Haridas S."/>
            <person name="Kuo A."/>
            <person name="Salamov A."/>
            <person name="Ahrendt S.R."/>
            <person name="Lipzen A."/>
            <person name="Sullivan W."/>
            <person name="Andreopoulos W.B."/>
            <person name="Clum A."/>
            <person name="Lindquist E."/>
            <person name="Daum C."/>
            <person name="Ramamoorthy G.K."/>
            <person name="Gryganskyi A."/>
            <person name="Culley D."/>
            <person name="Magnuson J.K."/>
            <person name="James T.Y."/>
            <person name="O'Malley M.A."/>
            <person name="Stajich J.E."/>
            <person name="Spatafora J.W."/>
            <person name="Visel A."/>
            <person name="Grigoriev I.V."/>
        </authorList>
    </citation>
    <scope>NUCLEOTIDE SEQUENCE [LARGE SCALE GENOMIC DNA]</scope>
    <source>
        <strain evidence="3 4">JEL800</strain>
    </source>
</reference>
<dbReference type="InterPro" id="IPR008942">
    <property type="entry name" value="ENTH_VHS"/>
</dbReference>
<gene>
    <name evidence="3" type="ORF">BCR33DRAFT_787051</name>
</gene>
<dbReference type="GO" id="GO:0007034">
    <property type="term" value="P:vacuolar transport"/>
    <property type="evidence" value="ECO:0007669"/>
    <property type="project" value="UniProtKB-ARBA"/>
</dbReference>
<dbReference type="EMBL" id="MCGO01000032">
    <property type="protein sequence ID" value="ORY41309.1"/>
    <property type="molecule type" value="Genomic_DNA"/>
</dbReference>
<sequence>MSSFFNSFRGASVTNQESAPTGEIATSIIEICTNPAAPDVDWPTVFVTIEIIKGYYSTATPEEGCAQAIKAIRYRLDCADPVILNYTLEVLSSFYTNCEKPFAVEVARKENLAYLQKFLERQEIAPENRAQLLEMIGEWATTTDTPPPTRKLFESLLRSRYRFPEEVYSKLKPGEYEKIMSETNTANASGGILGGNLGSIFKSNQSPPPPLPDRPPQPFNQVMYPVQRTQSFNQAMRPVHPTRSFNQAPSTVPPKNDIDQVDFNEREKWVSFDVNVAESCAAMLQETLLHLPQNLDSDLDKHDIAYEGFMRCCDIQGRIVAAIPKVKEPKLVKRLLVANHMLTDVMGQYNDARDSYWKRFIDFEYDVSDIHQFKGDKIGAKTDAKGKGKAQAAKESQKETSREEFQQLEEFQLLEGVPGPSSLVKLKVEE</sequence>
<accession>A0A1Y2C2R3</accession>
<dbReference type="OrthoDB" id="10255964at2759"/>
<dbReference type="GO" id="GO:0030479">
    <property type="term" value="C:actin cortical patch"/>
    <property type="evidence" value="ECO:0007669"/>
    <property type="project" value="TreeGrafter"/>
</dbReference>
<dbReference type="PANTHER" id="PTHR47789">
    <property type="entry name" value="LAS SEVENTEEN-BINDING PROTEIN 5"/>
    <property type="match status" value="1"/>
</dbReference>
<dbReference type="GO" id="GO:0006897">
    <property type="term" value="P:endocytosis"/>
    <property type="evidence" value="ECO:0007669"/>
    <property type="project" value="InterPro"/>
</dbReference>
<dbReference type="Pfam" id="PF00790">
    <property type="entry name" value="VHS"/>
    <property type="match status" value="1"/>
</dbReference>
<dbReference type="GO" id="GO:0051666">
    <property type="term" value="P:actin cortical patch localization"/>
    <property type="evidence" value="ECO:0007669"/>
    <property type="project" value="TreeGrafter"/>
</dbReference>
<dbReference type="Gene3D" id="1.25.40.90">
    <property type="match status" value="1"/>
</dbReference>
<dbReference type="InterPro" id="IPR045007">
    <property type="entry name" value="LSB5"/>
</dbReference>
<dbReference type="InterPro" id="IPR002014">
    <property type="entry name" value="VHS_dom"/>
</dbReference>
<dbReference type="PANTHER" id="PTHR47789:SF2">
    <property type="entry name" value="VHS DOMAIN-CONTAINING PROTEIN"/>
    <property type="match status" value="1"/>
</dbReference>
<dbReference type="SMART" id="SM00288">
    <property type="entry name" value="VHS"/>
    <property type="match status" value="1"/>
</dbReference>
<evidence type="ECO:0000313" key="3">
    <source>
        <dbReference type="EMBL" id="ORY41309.1"/>
    </source>
</evidence>
<dbReference type="Gene3D" id="1.20.58.160">
    <property type="match status" value="1"/>
</dbReference>
<name>A0A1Y2C2R3_9FUNG</name>
<dbReference type="GO" id="GO:0035091">
    <property type="term" value="F:phosphatidylinositol binding"/>
    <property type="evidence" value="ECO:0007669"/>
    <property type="project" value="InterPro"/>
</dbReference>
<feature type="region of interest" description="Disordered" evidence="1">
    <location>
        <begin position="380"/>
        <end position="401"/>
    </location>
</feature>
<dbReference type="InterPro" id="IPR038425">
    <property type="entry name" value="GAT_sf"/>
</dbReference>